<evidence type="ECO:0000313" key="2">
    <source>
        <dbReference type="EMBL" id="KAG7327147.1"/>
    </source>
</evidence>
<accession>A0A9D3NRU3</accession>
<name>A0A9D3NRU3_9TELE</name>
<feature type="region of interest" description="Disordered" evidence="1">
    <location>
        <begin position="114"/>
        <end position="149"/>
    </location>
</feature>
<sequence length="149" mass="16338">MGSVLSSSHTFNIKPLCVSGETCTPEHGPVSPPAFDMVNYRRRPPGATFWSAVGGIPNFPKQNCGWTYRGAFVWRSHKAVPVPSNLNTMLCCRDSKANNADILLKYEQSLCPASHRSKGPSPALNSQVKDFTEPPRPLRSGDPAHRLSF</sequence>
<proteinExistence type="predicted"/>
<gene>
    <name evidence="2" type="ORF">KOW79_008753</name>
</gene>
<organism evidence="2 3">
    <name type="scientific">Hemibagrus wyckioides</name>
    <dbReference type="NCBI Taxonomy" id="337641"/>
    <lineage>
        <taxon>Eukaryota</taxon>
        <taxon>Metazoa</taxon>
        <taxon>Chordata</taxon>
        <taxon>Craniata</taxon>
        <taxon>Vertebrata</taxon>
        <taxon>Euteleostomi</taxon>
        <taxon>Actinopterygii</taxon>
        <taxon>Neopterygii</taxon>
        <taxon>Teleostei</taxon>
        <taxon>Ostariophysi</taxon>
        <taxon>Siluriformes</taxon>
        <taxon>Bagridae</taxon>
        <taxon>Hemibagrus</taxon>
    </lineage>
</organism>
<keyword evidence="3" id="KW-1185">Reference proteome</keyword>
<evidence type="ECO:0000313" key="3">
    <source>
        <dbReference type="Proteomes" id="UP000824219"/>
    </source>
</evidence>
<dbReference type="Proteomes" id="UP000824219">
    <property type="component" value="Linkage Group LG10"/>
</dbReference>
<reference evidence="2 3" key="1">
    <citation type="submission" date="2021-06" db="EMBL/GenBank/DDBJ databases">
        <title>Chromosome-level genome assembly of the red-tail catfish (Hemibagrus wyckioides).</title>
        <authorList>
            <person name="Shao F."/>
        </authorList>
    </citation>
    <scope>NUCLEOTIDE SEQUENCE [LARGE SCALE GENOMIC DNA]</scope>
    <source>
        <strain evidence="2">EC202008001</strain>
        <tissue evidence="2">Blood</tissue>
    </source>
</reference>
<comment type="caution">
    <text evidence="2">The sequence shown here is derived from an EMBL/GenBank/DDBJ whole genome shotgun (WGS) entry which is preliminary data.</text>
</comment>
<dbReference type="EMBL" id="JAHKSW010000010">
    <property type="protein sequence ID" value="KAG7327147.1"/>
    <property type="molecule type" value="Genomic_DNA"/>
</dbReference>
<evidence type="ECO:0000256" key="1">
    <source>
        <dbReference type="SAM" id="MobiDB-lite"/>
    </source>
</evidence>
<dbReference type="AlphaFoldDB" id="A0A9D3NRU3"/>
<protein>
    <submittedName>
        <fullName evidence="2">Uncharacterized protein</fullName>
    </submittedName>
</protein>